<dbReference type="PROSITE" id="PS50118">
    <property type="entry name" value="HMG_BOX_2"/>
    <property type="match status" value="1"/>
</dbReference>
<evidence type="ECO:0000313" key="4">
    <source>
        <dbReference type="Proteomes" id="UP000054485"/>
    </source>
</evidence>
<keyword evidence="4" id="KW-1185">Reference proteome</keyword>
<accession>A0A0C9ZUM8</accession>
<feature type="DNA-binding region" description="HMG box" evidence="1">
    <location>
        <begin position="97"/>
        <end position="169"/>
    </location>
</feature>
<dbReference type="GO" id="GO:0005634">
    <property type="term" value="C:nucleus"/>
    <property type="evidence" value="ECO:0007669"/>
    <property type="project" value="UniProtKB-UniRule"/>
</dbReference>
<reference evidence="4" key="2">
    <citation type="submission" date="2015-01" db="EMBL/GenBank/DDBJ databases">
        <title>Evolutionary Origins and Diversification of the Mycorrhizal Mutualists.</title>
        <authorList>
            <consortium name="DOE Joint Genome Institute"/>
            <consortium name="Mycorrhizal Genomics Consortium"/>
            <person name="Kohler A."/>
            <person name="Kuo A."/>
            <person name="Nagy L.G."/>
            <person name="Floudas D."/>
            <person name="Copeland A."/>
            <person name="Barry K.W."/>
            <person name="Cichocki N."/>
            <person name="Veneault-Fourrey C."/>
            <person name="LaButti K."/>
            <person name="Lindquist E.A."/>
            <person name="Lipzen A."/>
            <person name="Lundell T."/>
            <person name="Morin E."/>
            <person name="Murat C."/>
            <person name="Riley R."/>
            <person name="Ohm R."/>
            <person name="Sun H."/>
            <person name="Tunlid A."/>
            <person name="Henrissat B."/>
            <person name="Grigoriev I.V."/>
            <person name="Hibbett D.S."/>
            <person name="Martin F."/>
        </authorList>
    </citation>
    <scope>NUCLEOTIDE SEQUENCE [LARGE SCALE GENOMIC DNA]</scope>
    <source>
        <strain evidence="4">UH-Slu-Lm8-n1</strain>
    </source>
</reference>
<dbReference type="OrthoDB" id="3033638at2759"/>
<organism evidence="3 4">
    <name type="scientific">Suillus luteus UH-Slu-Lm8-n1</name>
    <dbReference type="NCBI Taxonomy" id="930992"/>
    <lineage>
        <taxon>Eukaryota</taxon>
        <taxon>Fungi</taxon>
        <taxon>Dikarya</taxon>
        <taxon>Basidiomycota</taxon>
        <taxon>Agaricomycotina</taxon>
        <taxon>Agaricomycetes</taxon>
        <taxon>Agaricomycetidae</taxon>
        <taxon>Boletales</taxon>
        <taxon>Suillineae</taxon>
        <taxon>Suillaceae</taxon>
        <taxon>Suillus</taxon>
    </lineage>
</organism>
<evidence type="ECO:0000256" key="1">
    <source>
        <dbReference type="PROSITE-ProRule" id="PRU00267"/>
    </source>
</evidence>
<dbReference type="Proteomes" id="UP000054485">
    <property type="component" value="Unassembled WGS sequence"/>
</dbReference>
<gene>
    <name evidence="3" type="ORF">CY34DRAFT_100326</name>
</gene>
<dbReference type="GO" id="GO:0003677">
    <property type="term" value="F:DNA binding"/>
    <property type="evidence" value="ECO:0007669"/>
    <property type="project" value="UniProtKB-UniRule"/>
</dbReference>
<evidence type="ECO:0000259" key="2">
    <source>
        <dbReference type="PROSITE" id="PS50118"/>
    </source>
</evidence>
<name>A0A0C9ZUM8_9AGAM</name>
<dbReference type="SUPFAM" id="SSF47095">
    <property type="entry name" value="HMG-box"/>
    <property type="match status" value="1"/>
</dbReference>
<keyword evidence="1" id="KW-0539">Nucleus</keyword>
<dbReference type="EMBL" id="KN836038">
    <property type="protein sequence ID" value="KIK33061.1"/>
    <property type="molecule type" value="Genomic_DNA"/>
</dbReference>
<dbReference type="InterPro" id="IPR009071">
    <property type="entry name" value="HMG_box_dom"/>
</dbReference>
<feature type="domain" description="HMG box" evidence="2">
    <location>
        <begin position="97"/>
        <end position="169"/>
    </location>
</feature>
<dbReference type="AlphaFoldDB" id="A0A0C9ZUM8"/>
<dbReference type="InterPro" id="IPR036910">
    <property type="entry name" value="HMG_box_dom_sf"/>
</dbReference>
<dbReference type="STRING" id="930992.A0A0C9ZUM8"/>
<sequence>MPAKSHSSDFRYLKTTKSSYRTPWRHRLKRKQVQRSAAEKRAMKEKRLARKVEYADALAAAQDVVMQEAIKLHAQFATNTVEYFYEAILQNARTKGKRRGRNQWNAYLRGELKKRNNELDPMEPRLKASDIAPELSREWKSMSKEEKEHLTKDYMDELEEYRANKSLAVHNVAINSFHDVRSTLDSISVQLSELAARTGAAIFLVAVRGDSDHLTRPFIYMSEEKLADHFVMLTRLTPHKFATRLEACVISGVTGLVSNYKESYLTLKKELTSLIFDKLNQAAQVSVPKMFYNNFDTQITAKHGVVVDNWPLKNFVSPSDIGSTTELRVLHNALKTGVTTFRKMTHDEWEQWDKERFQSALLQHDDIDEGRHGMIRYLLVSSLT</sequence>
<dbReference type="HOGENOM" id="CLU_034870_1_0_1"/>
<evidence type="ECO:0000313" key="3">
    <source>
        <dbReference type="EMBL" id="KIK33061.1"/>
    </source>
</evidence>
<dbReference type="Gene3D" id="1.10.30.10">
    <property type="entry name" value="High mobility group box domain"/>
    <property type="match status" value="1"/>
</dbReference>
<reference evidence="3 4" key="1">
    <citation type="submission" date="2014-04" db="EMBL/GenBank/DDBJ databases">
        <authorList>
            <consortium name="DOE Joint Genome Institute"/>
            <person name="Kuo A."/>
            <person name="Ruytinx J."/>
            <person name="Rineau F."/>
            <person name="Colpaert J."/>
            <person name="Kohler A."/>
            <person name="Nagy L.G."/>
            <person name="Floudas D."/>
            <person name="Copeland A."/>
            <person name="Barry K.W."/>
            <person name="Cichocki N."/>
            <person name="Veneault-Fourrey C."/>
            <person name="LaButti K."/>
            <person name="Lindquist E.A."/>
            <person name="Lipzen A."/>
            <person name="Lundell T."/>
            <person name="Morin E."/>
            <person name="Murat C."/>
            <person name="Sun H."/>
            <person name="Tunlid A."/>
            <person name="Henrissat B."/>
            <person name="Grigoriev I.V."/>
            <person name="Hibbett D.S."/>
            <person name="Martin F."/>
            <person name="Nordberg H.P."/>
            <person name="Cantor M.N."/>
            <person name="Hua S.X."/>
        </authorList>
    </citation>
    <scope>NUCLEOTIDE SEQUENCE [LARGE SCALE GENOMIC DNA]</scope>
    <source>
        <strain evidence="3 4">UH-Slu-Lm8-n1</strain>
    </source>
</reference>
<keyword evidence="1" id="KW-0238">DNA-binding</keyword>
<protein>
    <recommendedName>
        <fullName evidence="2">HMG box domain-containing protein</fullName>
    </recommendedName>
</protein>
<dbReference type="InParanoid" id="A0A0C9ZUM8"/>
<proteinExistence type="predicted"/>